<feature type="transmembrane region" description="Helical" evidence="2">
    <location>
        <begin position="6"/>
        <end position="31"/>
    </location>
</feature>
<organism evidence="3 4">
    <name type="scientific">Staphylococcus pragensis</name>
    <dbReference type="NCBI Taxonomy" id="1611836"/>
    <lineage>
        <taxon>Bacteria</taxon>
        <taxon>Bacillati</taxon>
        <taxon>Bacillota</taxon>
        <taxon>Bacilli</taxon>
        <taxon>Bacillales</taxon>
        <taxon>Staphylococcaceae</taxon>
        <taxon>Staphylococcus</taxon>
    </lineage>
</organism>
<sequence length="84" mass="9815">MALDIFKWIILILIVVVTIGVIFGLIWGSLFEERAYDKRSKKEKKKNLEKNLDMAKGHTDDEETNDDLKDVSTKTKKLKDNKYK</sequence>
<keyword evidence="2" id="KW-0472">Membrane</keyword>
<dbReference type="EMBL" id="SRPJ01000006">
    <property type="protein sequence ID" value="TGN24686.1"/>
    <property type="molecule type" value="Genomic_DNA"/>
</dbReference>
<feature type="region of interest" description="Disordered" evidence="1">
    <location>
        <begin position="39"/>
        <end position="84"/>
    </location>
</feature>
<name>A0A4Z1B2H1_9STAP</name>
<evidence type="ECO:0000313" key="4">
    <source>
        <dbReference type="Proteomes" id="UP000297459"/>
    </source>
</evidence>
<keyword evidence="2" id="KW-0812">Transmembrane</keyword>
<keyword evidence="2" id="KW-1133">Transmembrane helix</keyword>
<protein>
    <submittedName>
        <fullName evidence="3">Uncharacterized protein</fullName>
    </submittedName>
</protein>
<dbReference type="Proteomes" id="UP000297459">
    <property type="component" value="Unassembled WGS sequence"/>
</dbReference>
<keyword evidence="4" id="KW-1185">Reference proteome</keyword>
<dbReference type="AlphaFoldDB" id="A0A4Z1B2H1"/>
<evidence type="ECO:0000313" key="3">
    <source>
        <dbReference type="EMBL" id="TGN24686.1"/>
    </source>
</evidence>
<accession>A0A4Z1B2H1</accession>
<evidence type="ECO:0000256" key="2">
    <source>
        <dbReference type="SAM" id="Phobius"/>
    </source>
</evidence>
<gene>
    <name evidence="3" type="ORF">E2558_09965</name>
</gene>
<evidence type="ECO:0000256" key="1">
    <source>
        <dbReference type="SAM" id="MobiDB-lite"/>
    </source>
</evidence>
<feature type="compositionally biased region" description="Basic and acidic residues" evidence="1">
    <location>
        <begin position="39"/>
        <end position="59"/>
    </location>
</feature>
<comment type="caution">
    <text evidence="3">The sequence shown here is derived from an EMBL/GenBank/DDBJ whole genome shotgun (WGS) entry which is preliminary data.</text>
</comment>
<feature type="compositionally biased region" description="Basic and acidic residues" evidence="1">
    <location>
        <begin position="66"/>
        <end position="84"/>
    </location>
</feature>
<reference evidence="3 4" key="1">
    <citation type="submission" date="2019-04" db="EMBL/GenBank/DDBJ databases">
        <title>Genomic characterization of Staphylococcus petrasii strains.</title>
        <authorList>
            <person name="Vrbovska V."/>
            <person name="Kovarovic V."/>
            <person name="Maslanova I."/>
            <person name="Indrakova A."/>
            <person name="Petras P."/>
            <person name="Sedo O."/>
            <person name="Svec P."/>
            <person name="Fisarova L."/>
            <person name="Sedlacek I."/>
            <person name="Doskar J."/>
            <person name="Pantucek R."/>
        </authorList>
    </citation>
    <scope>NUCLEOTIDE SEQUENCE [LARGE SCALE GENOMIC DNA]</scope>
    <source>
        <strain evidence="3 4">CCM 8529</strain>
    </source>
</reference>
<dbReference type="RefSeq" id="WP_126565682.1">
    <property type="nucleotide sequence ID" value="NZ_BMCY01000005.1"/>
</dbReference>
<proteinExistence type="predicted"/>